<dbReference type="AlphaFoldDB" id="A0A1G8K234"/>
<reference evidence="1 2" key="1">
    <citation type="submission" date="2016-10" db="EMBL/GenBank/DDBJ databases">
        <authorList>
            <person name="de Groot N.N."/>
        </authorList>
    </citation>
    <scope>NUCLEOTIDE SEQUENCE [LARGE SCALE GENOMIC DNA]</scope>
    <source>
        <strain evidence="2">P4B,CCM 7963,CECT 7998,DSM 25260,IBRC-M 10614,KCTC 13821</strain>
    </source>
</reference>
<protein>
    <submittedName>
        <fullName evidence="1">Uncharacterized protein</fullName>
    </submittedName>
</protein>
<evidence type="ECO:0000313" key="1">
    <source>
        <dbReference type="EMBL" id="SDI37478.1"/>
    </source>
</evidence>
<dbReference type="Proteomes" id="UP000199017">
    <property type="component" value="Unassembled WGS sequence"/>
</dbReference>
<gene>
    <name evidence="1" type="ORF">SAMN05216352_10731</name>
</gene>
<sequence length="59" mass="7066">MVLLNITLLNKGKLQRFLGFITEEQKRGEDARELPAVHKLKRDKRFMNLVNEKRFRLVN</sequence>
<keyword evidence="2" id="KW-1185">Reference proteome</keyword>
<proteinExistence type="predicted"/>
<dbReference type="EMBL" id="FNDU01000007">
    <property type="protein sequence ID" value="SDI37478.1"/>
    <property type="molecule type" value="Genomic_DNA"/>
</dbReference>
<evidence type="ECO:0000313" key="2">
    <source>
        <dbReference type="Proteomes" id="UP000199017"/>
    </source>
</evidence>
<name>A0A1G8K234_9BACI</name>
<accession>A0A1G8K234</accession>
<organism evidence="1 2">
    <name type="scientific">Alteribacillus bidgolensis</name>
    <dbReference type="NCBI Taxonomy" id="930129"/>
    <lineage>
        <taxon>Bacteria</taxon>
        <taxon>Bacillati</taxon>
        <taxon>Bacillota</taxon>
        <taxon>Bacilli</taxon>
        <taxon>Bacillales</taxon>
        <taxon>Bacillaceae</taxon>
        <taxon>Alteribacillus</taxon>
    </lineage>
</organism>